<gene>
    <name evidence="1" type="ORF">S01H4_30764</name>
</gene>
<protein>
    <submittedName>
        <fullName evidence="1">Uncharacterized protein</fullName>
    </submittedName>
</protein>
<name>X1ATY1_9ZZZZ</name>
<reference evidence="1" key="1">
    <citation type="journal article" date="2014" name="Front. Microbiol.">
        <title>High frequency of phylogenetically diverse reductive dehalogenase-homologous genes in deep subseafloor sedimentary metagenomes.</title>
        <authorList>
            <person name="Kawai M."/>
            <person name="Futagami T."/>
            <person name="Toyoda A."/>
            <person name="Takaki Y."/>
            <person name="Nishi S."/>
            <person name="Hori S."/>
            <person name="Arai W."/>
            <person name="Tsubouchi T."/>
            <person name="Morono Y."/>
            <person name="Uchiyama I."/>
            <person name="Ito T."/>
            <person name="Fujiyama A."/>
            <person name="Inagaki F."/>
            <person name="Takami H."/>
        </authorList>
    </citation>
    <scope>NUCLEOTIDE SEQUENCE</scope>
    <source>
        <strain evidence="1">Expedition CK06-06</strain>
    </source>
</reference>
<comment type="caution">
    <text evidence="1">The sequence shown here is derived from an EMBL/GenBank/DDBJ whole genome shotgun (WGS) entry which is preliminary data.</text>
</comment>
<sequence>IICNISIIKNSEKMNKINLKINFELILNFKSLFLLLEKDLI</sequence>
<dbReference type="EMBL" id="BART01015907">
    <property type="protein sequence ID" value="GAG75743.1"/>
    <property type="molecule type" value="Genomic_DNA"/>
</dbReference>
<accession>X1ATY1</accession>
<proteinExistence type="predicted"/>
<feature type="non-terminal residue" evidence="1">
    <location>
        <position position="1"/>
    </location>
</feature>
<evidence type="ECO:0000313" key="1">
    <source>
        <dbReference type="EMBL" id="GAG75743.1"/>
    </source>
</evidence>
<organism evidence="1">
    <name type="scientific">marine sediment metagenome</name>
    <dbReference type="NCBI Taxonomy" id="412755"/>
    <lineage>
        <taxon>unclassified sequences</taxon>
        <taxon>metagenomes</taxon>
        <taxon>ecological metagenomes</taxon>
    </lineage>
</organism>
<dbReference type="AlphaFoldDB" id="X1ATY1"/>